<dbReference type="RefSeq" id="WP_404613134.1">
    <property type="nucleotide sequence ID" value="NZ_JBIYDN010000035.1"/>
</dbReference>
<protein>
    <recommendedName>
        <fullName evidence="1">HNH endonuclease 5 domain-containing protein</fullName>
    </recommendedName>
</protein>
<dbReference type="InterPro" id="IPR029471">
    <property type="entry name" value="HNH_5"/>
</dbReference>
<name>A0ABW8MVU9_9BURK</name>
<evidence type="ECO:0000313" key="3">
    <source>
        <dbReference type="Proteomes" id="UP001620514"/>
    </source>
</evidence>
<dbReference type="Pfam" id="PF14279">
    <property type="entry name" value="HNH_5"/>
    <property type="match status" value="1"/>
</dbReference>
<dbReference type="EMBL" id="JBIYDN010000035">
    <property type="protein sequence ID" value="MFK4447479.1"/>
    <property type="molecule type" value="Genomic_DNA"/>
</dbReference>
<gene>
    <name evidence="2" type="ORF">ABH943_007515</name>
</gene>
<sequence length="393" mass="43027">MEKTSNQNVCALCDDPIALKGDSGEHIIPNSIGGRRKVWGFVCRDCNSRAGDSWDVEIWRQFSHIALMHGVDRDRGEVPAVLVKTVSGKQLMLLPDGSLMPQKITFEKVPHAQGKGFLINATVRNTQEAGQMVRNLAAKHPEINVEEMLSNLKSSSEFLDSPITFGAGFSDPLGGRSMVKTAIAMAAHAGVKPSACDLALPYLLNKDCQASYGLFYARDLVSKRPTGYTPHIVSVRGDPISGYLWGYVEYFGMARIVVPLSDSYDGTSLSSTYAFNPANGKEVDIDVDLSFSDDEIERIKANEAYTDEQYAAVVYSSFGIVYFRSVRRQFRKTFAESVAYAASKLGIPAGEAVPPTQAKEFAGYLTENLQPLIVHMMASGIPIAEAMRIDEDD</sequence>
<dbReference type="InterPro" id="IPR003615">
    <property type="entry name" value="HNH_nuc"/>
</dbReference>
<dbReference type="Gene3D" id="1.10.30.50">
    <property type="match status" value="1"/>
</dbReference>
<comment type="caution">
    <text evidence="2">The sequence shown here is derived from an EMBL/GenBank/DDBJ whole genome shotgun (WGS) entry which is preliminary data.</text>
</comment>
<dbReference type="CDD" id="cd00085">
    <property type="entry name" value="HNHc"/>
    <property type="match status" value="1"/>
</dbReference>
<accession>A0ABW8MVU9</accession>
<dbReference type="Proteomes" id="UP001620514">
    <property type="component" value="Unassembled WGS sequence"/>
</dbReference>
<evidence type="ECO:0000259" key="1">
    <source>
        <dbReference type="Pfam" id="PF14279"/>
    </source>
</evidence>
<proteinExistence type="predicted"/>
<evidence type="ECO:0000313" key="2">
    <source>
        <dbReference type="EMBL" id="MFK4447479.1"/>
    </source>
</evidence>
<organism evidence="2 3">
    <name type="scientific">Caballeronia udeis</name>
    <dbReference type="NCBI Taxonomy" id="1232866"/>
    <lineage>
        <taxon>Bacteria</taxon>
        <taxon>Pseudomonadati</taxon>
        <taxon>Pseudomonadota</taxon>
        <taxon>Betaproteobacteria</taxon>
        <taxon>Burkholderiales</taxon>
        <taxon>Burkholderiaceae</taxon>
        <taxon>Caballeronia</taxon>
    </lineage>
</organism>
<keyword evidence="3" id="KW-1185">Reference proteome</keyword>
<reference evidence="2 3" key="1">
    <citation type="submission" date="2024-11" db="EMBL/GenBank/DDBJ databases">
        <title>Using genomics to understand microbial adaptation to soil warming.</title>
        <authorList>
            <person name="Deangelis K.M. PhD."/>
        </authorList>
    </citation>
    <scope>NUCLEOTIDE SEQUENCE [LARGE SCALE GENOMIC DNA]</scope>
    <source>
        <strain evidence="2 3">GAS97</strain>
    </source>
</reference>
<feature type="domain" description="HNH endonuclease 5" evidence="1">
    <location>
        <begin position="10"/>
        <end position="62"/>
    </location>
</feature>